<comment type="caution">
    <text evidence="1">The sequence shown here is derived from an EMBL/GenBank/DDBJ whole genome shotgun (WGS) entry which is preliminary data.</text>
</comment>
<evidence type="ECO:0000313" key="1">
    <source>
        <dbReference type="EMBL" id="RXE57404.1"/>
    </source>
</evidence>
<sequence length="111" mass="12703">MGIEPGARLCLADLAGLYDRYGFETYLYFDEDLAGRSPLKDDLEDFRIVPEAARPFMRLPVFLRTMRKHDPEFSPENVTVEVIDCGTLEETYGCVLRPRPYLRCLLLGPGK</sequence>
<gene>
    <name evidence="1" type="ORF">ABH15_00550</name>
</gene>
<organism evidence="1 2">
    <name type="scientific">Methanoculleus taiwanensis</name>
    <dbReference type="NCBI Taxonomy" id="1550565"/>
    <lineage>
        <taxon>Archaea</taxon>
        <taxon>Methanobacteriati</taxon>
        <taxon>Methanobacteriota</taxon>
        <taxon>Stenosarchaea group</taxon>
        <taxon>Methanomicrobia</taxon>
        <taxon>Methanomicrobiales</taxon>
        <taxon>Methanomicrobiaceae</taxon>
        <taxon>Methanoculleus</taxon>
    </lineage>
</organism>
<proteinExistence type="predicted"/>
<reference evidence="1 2" key="1">
    <citation type="journal article" date="2015" name="Int. J. Syst. Evol. Microbiol.">
        <title>Methanoculleus taiwanensis sp. nov., a methanogen isolated from deep marine sediment at the deformation front area near Taiwan.</title>
        <authorList>
            <person name="Weng C.Y."/>
            <person name="Chen S.C."/>
            <person name="Lai M.C."/>
            <person name="Wu S.Y."/>
            <person name="Lin S."/>
            <person name="Yang T.F."/>
            <person name="Chen P.C."/>
        </authorList>
    </citation>
    <scope>NUCLEOTIDE SEQUENCE [LARGE SCALE GENOMIC DNA]</scope>
    <source>
        <strain evidence="1 2">CYW4</strain>
    </source>
</reference>
<dbReference type="AlphaFoldDB" id="A0A498H797"/>
<name>A0A498H797_9EURY</name>
<accession>A0A498H797</accession>
<evidence type="ECO:0000313" key="2">
    <source>
        <dbReference type="Proteomes" id="UP000290932"/>
    </source>
</evidence>
<dbReference type="EMBL" id="LHQS01000001">
    <property type="protein sequence ID" value="RXE57404.1"/>
    <property type="molecule type" value="Genomic_DNA"/>
</dbReference>
<protein>
    <submittedName>
        <fullName evidence="1">Uncharacterized protein</fullName>
    </submittedName>
</protein>
<keyword evidence="2" id="KW-1185">Reference proteome</keyword>
<dbReference type="Proteomes" id="UP000290932">
    <property type="component" value="Unassembled WGS sequence"/>
</dbReference>